<accession>A0A645JI64</accession>
<reference evidence="2" key="1">
    <citation type="submission" date="2019-08" db="EMBL/GenBank/DDBJ databases">
        <authorList>
            <person name="Kucharzyk K."/>
            <person name="Murdoch R.W."/>
            <person name="Higgins S."/>
            <person name="Loffler F."/>
        </authorList>
    </citation>
    <scope>NUCLEOTIDE SEQUENCE</scope>
</reference>
<protein>
    <submittedName>
        <fullName evidence="2">Uncharacterized protein</fullName>
    </submittedName>
</protein>
<evidence type="ECO:0000256" key="1">
    <source>
        <dbReference type="SAM" id="MobiDB-lite"/>
    </source>
</evidence>
<feature type="compositionally biased region" description="Basic and acidic residues" evidence="1">
    <location>
        <begin position="1"/>
        <end position="18"/>
    </location>
</feature>
<comment type="caution">
    <text evidence="2">The sequence shown here is derived from an EMBL/GenBank/DDBJ whole genome shotgun (WGS) entry which is preliminary data.</text>
</comment>
<evidence type="ECO:0000313" key="2">
    <source>
        <dbReference type="EMBL" id="MPN63388.1"/>
    </source>
</evidence>
<feature type="region of interest" description="Disordered" evidence="1">
    <location>
        <begin position="1"/>
        <end position="95"/>
    </location>
</feature>
<sequence length="95" mass="10709">MPDRERADQGYRDVDQKDPVPGVLVADPAAHDGAQHRRDKRGHGPQADGCGRHARREDAQQQRLGQRHQRAAGQTLQDTRKHQHAQRIGQAAQQR</sequence>
<dbReference type="AlphaFoldDB" id="A0A645JI64"/>
<organism evidence="2">
    <name type="scientific">bioreactor metagenome</name>
    <dbReference type="NCBI Taxonomy" id="1076179"/>
    <lineage>
        <taxon>unclassified sequences</taxon>
        <taxon>metagenomes</taxon>
        <taxon>ecological metagenomes</taxon>
    </lineage>
</organism>
<gene>
    <name evidence="2" type="ORF">SDC9_211146</name>
</gene>
<dbReference type="EMBL" id="VSSQ01142734">
    <property type="protein sequence ID" value="MPN63388.1"/>
    <property type="molecule type" value="Genomic_DNA"/>
</dbReference>
<proteinExistence type="predicted"/>
<name>A0A645JI64_9ZZZZ</name>